<dbReference type="RefSeq" id="WP_092526172.1">
    <property type="nucleotide sequence ID" value="NZ_FNCI01000008.1"/>
</dbReference>
<dbReference type="STRING" id="284577.SAMN05216571_10880"/>
<organism evidence="1 2">
    <name type="scientific">Onishia taeanensis</name>
    <dbReference type="NCBI Taxonomy" id="284577"/>
    <lineage>
        <taxon>Bacteria</taxon>
        <taxon>Pseudomonadati</taxon>
        <taxon>Pseudomonadota</taxon>
        <taxon>Gammaproteobacteria</taxon>
        <taxon>Oceanospirillales</taxon>
        <taxon>Halomonadaceae</taxon>
        <taxon>Onishia</taxon>
    </lineage>
</organism>
<reference evidence="1 2" key="1">
    <citation type="submission" date="2016-10" db="EMBL/GenBank/DDBJ databases">
        <authorList>
            <person name="de Groot N.N."/>
        </authorList>
    </citation>
    <scope>NUCLEOTIDE SEQUENCE [LARGE SCALE GENOMIC DNA]</scope>
    <source>
        <strain evidence="1 2">BH539</strain>
    </source>
</reference>
<dbReference type="Pfam" id="PF11249">
    <property type="entry name" value="DUF3047"/>
    <property type="match status" value="1"/>
</dbReference>
<sequence>MRDQRRVRPTSALSGLLVAGLALSVLAGPLQAAEISFSPSEILGWSTRDFDGETDYRLVELDGEQVLRAQARGQASAKYLEQEIDLDRTPYLHWCWRVSSIYPGLVETTKGGDDYPARVYVARKTGWLPFQVQSVNYVWSSNQAAGSSWPNAFTDRAQLLALEGKGAPVGQWVAEVRDVREDFGRLFGERPARLNGVALMTDGDNAGGDATAWYARLAFSDSPAPPRCPGQ</sequence>
<evidence type="ECO:0008006" key="3">
    <source>
        <dbReference type="Google" id="ProtNLM"/>
    </source>
</evidence>
<name>A0A1G7T080_9GAMM</name>
<evidence type="ECO:0000313" key="2">
    <source>
        <dbReference type="Proteomes" id="UP000198641"/>
    </source>
</evidence>
<proteinExistence type="predicted"/>
<dbReference type="AlphaFoldDB" id="A0A1G7T080"/>
<evidence type="ECO:0000313" key="1">
    <source>
        <dbReference type="EMBL" id="SDG28542.1"/>
    </source>
</evidence>
<keyword evidence="2" id="KW-1185">Reference proteome</keyword>
<dbReference type="EMBL" id="FNCI01000008">
    <property type="protein sequence ID" value="SDG28542.1"/>
    <property type="molecule type" value="Genomic_DNA"/>
</dbReference>
<dbReference type="Proteomes" id="UP000198641">
    <property type="component" value="Unassembled WGS sequence"/>
</dbReference>
<dbReference type="InterPro" id="IPR021409">
    <property type="entry name" value="DUF3047"/>
</dbReference>
<accession>A0A1G7T080</accession>
<protein>
    <recommendedName>
        <fullName evidence="3">DUF3047 family protein</fullName>
    </recommendedName>
</protein>
<gene>
    <name evidence="1" type="ORF">SAMN05216571_10880</name>
</gene>
<dbReference type="OrthoDB" id="9775969at2"/>